<dbReference type="Proteomes" id="UP001369736">
    <property type="component" value="Unassembled WGS sequence"/>
</dbReference>
<sequence>MGAGRAGAFRVGDESFDAASVPAPLRRRTWSEVTARFLVPLEIDAPSATVDGTIAARRRGGFTLCGVSATAHTAVRTAGLARGAGGGQVKVAVPVRGVVSVTQDGRRADLVPGEIAVYDTSRPYTVGGDGPFGLVVALLPRDALAIGESRLERLVARRLRGAALGPVRSGLLALTDARTSDRDRELVLDRLVRLAPGREGEGRSVHDAAVELIARRLGSPTLTPDYLADVLGVSRRTLYLAFAGQRRSVAATIRHARLERARALLADPDGAAPVADVAAAVGMAGPTQLGRLFRAEFGTTPSAYRASVSAGDVARIVEGPDRGSPSVRP</sequence>
<gene>
    <name evidence="5" type="ORF">WCD58_10145</name>
</gene>
<dbReference type="SUPFAM" id="SSF46689">
    <property type="entry name" value="Homeodomain-like"/>
    <property type="match status" value="1"/>
</dbReference>
<proteinExistence type="predicted"/>
<dbReference type="Pfam" id="PF12833">
    <property type="entry name" value="HTH_18"/>
    <property type="match status" value="1"/>
</dbReference>
<keyword evidence="1" id="KW-0805">Transcription regulation</keyword>
<dbReference type="InterPro" id="IPR018060">
    <property type="entry name" value="HTH_AraC"/>
</dbReference>
<dbReference type="InterPro" id="IPR009057">
    <property type="entry name" value="Homeodomain-like_sf"/>
</dbReference>
<dbReference type="EMBL" id="JBBEGM010000003">
    <property type="protein sequence ID" value="MEJ2861518.1"/>
    <property type="molecule type" value="Genomic_DNA"/>
</dbReference>
<evidence type="ECO:0000313" key="6">
    <source>
        <dbReference type="Proteomes" id="UP001369736"/>
    </source>
</evidence>
<dbReference type="RefSeq" id="WP_337702268.1">
    <property type="nucleotide sequence ID" value="NZ_JBBEGM010000003.1"/>
</dbReference>
<organism evidence="5 6">
    <name type="scientific">Actinomycetospora flava</name>
    <dbReference type="NCBI Taxonomy" id="3129232"/>
    <lineage>
        <taxon>Bacteria</taxon>
        <taxon>Bacillati</taxon>
        <taxon>Actinomycetota</taxon>
        <taxon>Actinomycetes</taxon>
        <taxon>Pseudonocardiales</taxon>
        <taxon>Pseudonocardiaceae</taxon>
        <taxon>Actinomycetospora</taxon>
    </lineage>
</organism>
<comment type="caution">
    <text evidence="5">The sequence shown here is derived from an EMBL/GenBank/DDBJ whole genome shotgun (WGS) entry which is preliminary data.</text>
</comment>
<evidence type="ECO:0000256" key="3">
    <source>
        <dbReference type="ARBA" id="ARBA00023163"/>
    </source>
</evidence>
<dbReference type="Pfam" id="PF14525">
    <property type="entry name" value="AraC_binding_2"/>
    <property type="match status" value="1"/>
</dbReference>
<dbReference type="PANTHER" id="PTHR46796">
    <property type="entry name" value="HTH-TYPE TRANSCRIPTIONAL ACTIVATOR RHAS-RELATED"/>
    <property type="match status" value="1"/>
</dbReference>
<evidence type="ECO:0000313" key="5">
    <source>
        <dbReference type="EMBL" id="MEJ2861518.1"/>
    </source>
</evidence>
<evidence type="ECO:0000256" key="2">
    <source>
        <dbReference type="ARBA" id="ARBA00023125"/>
    </source>
</evidence>
<name>A0ABU8M543_9PSEU</name>
<keyword evidence="3" id="KW-0804">Transcription</keyword>
<accession>A0ABU8M543</accession>
<dbReference type="PANTHER" id="PTHR46796:SF6">
    <property type="entry name" value="ARAC SUBFAMILY"/>
    <property type="match status" value="1"/>
</dbReference>
<dbReference type="PROSITE" id="PS01124">
    <property type="entry name" value="HTH_ARAC_FAMILY_2"/>
    <property type="match status" value="1"/>
</dbReference>
<dbReference type="SMART" id="SM00342">
    <property type="entry name" value="HTH_ARAC"/>
    <property type="match status" value="1"/>
</dbReference>
<keyword evidence="2" id="KW-0238">DNA-binding</keyword>
<dbReference type="PROSITE" id="PS00041">
    <property type="entry name" value="HTH_ARAC_FAMILY_1"/>
    <property type="match status" value="1"/>
</dbReference>
<protein>
    <submittedName>
        <fullName evidence="5">Helix-turn-helix domain-containing protein</fullName>
    </submittedName>
</protein>
<dbReference type="Gene3D" id="1.10.10.60">
    <property type="entry name" value="Homeodomain-like"/>
    <property type="match status" value="1"/>
</dbReference>
<evidence type="ECO:0000259" key="4">
    <source>
        <dbReference type="PROSITE" id="PS01124"/>
    </source>
</evidence>
<dbReference type="InterPro" id="IPR050204">
    <property type="entry name" value="AraC_XylS_family_regulators"/>
</dbReference>
<reference evidence="5 6" key="1">
    <citation type="submission" date="2024-03" db="EMBL/GenBank/DDBJ databases">
        <title>Actinomycetospora sp. OC33-EN07, a novel actinomycete isolated from wild orchid (Aerides multiflora).</title>
        <authorList>
            <person name="Suriyachadkun C."/>
        </authorList>
    </citation>
    <scope>NUCLEOTIDE SEQUENCE [LARGE SCALE GENOMIC DNA]</scope>
    <source>
        <strain evidence="5 6">OC33-EN07</strain>
    </source>
</reference>
<keyword evidence="6" id="KW-1185">Reference proteome</keyword>
<feature type="domain" description="HTH araC/xylS-type" evidence="4">
    <location>
        <begin position="207"/>
        <end position="307"/>
    </location>
</feature>
<dbReference type="InterPro" id="IPR018062">
    <property type="entry name" value="HTH_AraC-typ_CS"/>
</dbReference>
<dbReference type="InterPro" id="IPR035418">
    <property type="entry name" value="AraC-bd_2"/>
</dbReference>
<evidence type="ECO:0000256" key="1">
    <source>
        <dbReference type="ARBA" id="ARBA00023015"/>
    </source>
</evidence>